<reference evidence="1 2" key="1">
    <citation type="submission" date="2016-04" db="EMBL/GenBank/DDBJ databases">
        <title>High quality genome of the nematocidal Bacillus thuringiensis MYBT18246.</title>
        <authorList>
            <person name="Hollensteiner J."/>
            <person name="Poehlein A."/>
            <person name="Sproeer C."/>
            <person name="Bunk B."/>
            <person name="Rosenstiel P."/>
            <person name="Schulenburg H."/>
            <person name="Liesegang H."/>
        </authorList>
    </citation>
    <scope>NUCLEOTIDE SEQUENCE [LARGE SCALE GENOMIC DNA]</scope>
    <source>
        <strain evidence="1 2">MYBT18246</strain>
        <plasmid evidence="1 2">p150790</plasmid>
    </source>
</reference>
<dbReference type="RefSeq" id="WP_094194644.1">
    <property type="nucleotide sequence ID" value="NZ_CP015351.1"/>
</dbReference>
<name>A0A9W3X408_BACTU</name>
<evidence type="ECO:0000313" key="1">
    <source>
        <dbReference type="EMBL" id="ANS51618.1"/>
    </source>
</evidence>
<dbReference type="InterPro" id="IPR019718">
    <property type="entry name" value="DUF2602"/>
</dbReference>
<dbReference type="Pfam" id="PF10782">
    <property type="entry name" value="zf-C2HCIx2C"/>
    <property type="match status" value="1"/>
</dbReference>
<organism evidence="1 2">
    <name type="scientific">Bacillus thuringiensis</name>
    <dbReference type="NCBI Taxonomy" id="1428"/>
    <lineage>
        <taxon>Bacteria</taxon>
        <taxon>Bacillati</taxon>
        <taxon>Bacillota</taxon>
        <taxon>Bacilli</taxon>
        <taxon>Bacillales</taxon>
        <taxon>Bacillaceae</taxon>
        <taxon>Bacillus</taxon>
        <taxon>Bacillus cereus group</taxon>
    </lineage>
</organism>
<dbReference type="AlphaFoldDB" id="A0A9W3X408"/>
<keyword evidence="1" id="KW-0614">Plasmid</keyword>
<geneLocation type="plasmid" evidence="1 2">
    <name>p150790</name>
</geneLocation>
<dbReference type="EMBL" id="CP015351">
    <property type="protein sequence ID" value="ANS51618.1"/>
    <property type="molecule type" value="Genomic_DNA"/>
</dbReference>
<protein>
    <recommendedName>
        <fullName evidence="3">Zinc-finger domain-containing protein</fullName>
    </recommendedName>
</protein>
<evidence type="ECO:0000313" key="2">
    <source>
        <dbReference type="Proteomes" id="UP000092743"/>
    </source>
</evidence>
<evidence type="ECO:0008006" key="3">
    <source>
        <dbReference type="Google" id="ProtNLM"/>
    </source>
</evidence>
<sequence length="163" mass="19304">MDVRESRIHILNLQDEHCYNCQFRRDQSPKYCVEQCTIGAEMYRLGTALVSCKEKKRKNTKQKNWDELLPQIIAMLRENVPLYKIAVEIDCEVSWLRKKLKDLGIWQPKTPEETKKETQKKWDERCKQTVMLRKQGLTYQAICKQLGCGPNALNQQFKKRGLK</sequence>
<proteinExistence type="predicted"/>
<gene>
    <name evidence="1" type="ORF">BT246_63270</name>
</gene>
<dbReference type="Proteomes" id="UP000092743">
    <property type="component" value="Plasmid p150790"/>
</dbReference>
<accession>A0A9W3X408</accession>